<evidence type="ECO:0000313" key="1">
    <source>
        <dbReference type="EMBL" id="KAJ8401858.1"/>
    </source>
</evidence>
<protein>
    <submittedName>
        <fullName evidence="1">Uncharacterized protein</fullName>
    </submittedName>
</protein>
<dbReference type="Proteomes" id="UP001221898">
    <property type="component" value="Unassembled WGS sequence"/>
</dbReference>
<organism evidence="1 2">
    <name type="scientific">Aldrovandia affinis</name>
    <dbReference type="NCBI Taxonomy" id="143900"/>
    <lineage>
        <taxon>Eukaryota</taxon>
        <taxon>Metazoa</taxon>
        <taxon>Chordata</taxon>
        <taxon>Craniata</taxon>
        <taxon>Vertebrata</taxon>
        <taxon>Euteleostomi</taxon>
        <taxon>Actinopterygii</taxon>
        <taxon>Neopterygii</taxon>
        <taxon>Teleostei</taxon>
        <taxon>Notacanthiformes</taxon>
        <taxon>Halosauridae</taxon>
        <taxon>Aldrovandia</taxon>
    </lineage>
</organism>
<accession>A0AAD7SG53</accession>
<gene>
    <name evidence="1" type="ORF">AAFF_G00374390</name>
</gene>
<evidence type="ECO:0000313" key="2">
    <source>
        <dbReference type="Proteomes" id="UP001221898"/>
    </source>
</evidence>
<sequence>MTNCPGTELWAGVCLSADVPARGPLTASRLLIVKLGSLRSCGSGACGPRFLTISAREFRNALAYRRLAAAFGNVRLRTREAKGVLWPTGEGREQTPPRSTLGPFSWRVAAH</sequence>
<reference evidence="1" key="1">
    <citation type="journal article" date="2023" name="Science">
        <title>Genome structures resolve the early diversification of teleost fishes.</title>
        <authorList>
            <person name="Parey E."/>
            <person name="Louis A."/>
            <person name="Montfort J."/>
            <person name="Bouchez O."/>
            <person name="Roques C."/>
            <person name="Iampietro C."/>
            <person name="Lluch J."/>
            <person name="Castinel A."/>
            <person name="Donnadieu C."/>
            <person name="Desvignes T."/>
            <person name="Floi Bucao C."/>
            <person name="Jouanno E."/>
            <person name="Wen M."/>
            <person name="Mejri S."/>
            <person name="Dirks R."/>
            <person name="Jansen H."/>
            <person name="Henkel C."/>
            <person name="Chen W.J."/>
            <person name="Zahm M."/>
            <person name="Cabau C."/>
            <person name="Klopp C."/>
            <person name="Thompson A.W."/>
            <person name="Robinson-Rechavi M."/>
            <person name="Braasch I."/>
            <person name="Lecointre G."/>
            <person name="Bobe J."/>
            <person name="Postlethwait J.H."/>
            <person name="Berthelot C."/>
            <person name="Roest Crollius H."/>
            <person name="Guiguen Y."/>
        </authorList>
    </citation>
    <scope>NUCLEOTIDE SEQUENCE</scope>
    <source>
        <strain evidence="1">NC1722</strain>
    </source>
</reference>
<name>A0AAD7SG53_9TELE</name>
<keyword evidence="2" id="KW-1185">Reference proteome</keyword>
<comment type="caution">
    <text evidence="1">The sequence shown here is derived from an EMBL/GenBank/DDBJ whole genome shotgun (WGS) entry which is preliminary data.</text>
</comment>
<dbReference type="AlphaFoldDB" id="A0AAD7SG53"/>
<proteinExistence type="predicted"/>
<dbReference type="EMBL" id="JAINUG010000067">
    <property type="protein sequence ID" value="KAJ8401858.1"/>
    <property type="molecule type" value="Genomic_DNA"/>
</dbReference>